<feature type="domain" description="Mannose-6-phosphate isomerase type II C-terminal" evidence="2">
    <location>
        <begin position="340"/>
        <end position="438"/>
    </location>
</feature>
<dbReference type="InterPro" id="IPR051161">
    <property type="entry name" value="Mannose-6P_isomerase_type2"/>
</dbReference>
<dbReference type="InterPro" id="IPR014710">
    <property type="entry name" value="RmlC-like_jellyroll"/>
</dbReference>
<dbReference type="InterPro" id="IPR001538">
    <property type="entry name" value="Man6P_isomerase-2_C"/>
</dbReference>
<dbReference type="EMBL" id="RAPK01000006">
    <property type="protein sequence ID" value="RKD76315.1"/>
    <property type="molecule type" value="Genomic_DNA"/>
</dbReference>
<evidence type="ECO:0000313" key="3">
    <source>
        <dbReference type="EMBL" id="RKD76315.1"/>
    </source>
</evidence>
<reference evidence="3 4" key="1">
    <citation type="submission" date="2018-09" db="EMBL/GenBank/DDBJ databases">
        <title>Genomic Encyclopedia of Archaeal and Bacterial Type Strains, Phase II (KMG-II): from individual species to whole genera.</title>
        <authorList>
            <person name="Goeker M."/>
        </authorList>
    </citation>
    <scope>NUCLEOTIDE SEQUENCE [LARGE SCALE GENOMIC DNA]</scope>
    <source>
        <strain evidence="3 4">DSM 17008</strain>
    </source>
</reference>
<evidence type="ECO:0000259" key="1">
    <source>
        <dbReference type="Pfam" id="PF00483"/>
    </source>
</evidence>
<dbReference type="InterPro" id="IPR029044">
    <property type="entry name" value="Nucleotide-diphossugar_trans"/>
</dbReference>
<dbReference type="InterPro" id="IPR011051">
    <property type="entry name" value="RmlC_Cupin_sf"/>
</dbReference>
<dbReference type="GO" id="GO:0005976">
    <property type="term" value="P:polysaccharide metabolic process"/>
    <property type="evidence" value="ECO:0007669"/>
    <property type="project" value="InterPro"/>
</dbReference>
<sequence>MEIILLSGGSGKRLWPLSNDARAKQFLRVLEDENGARISMLERVWNQLREVNLDDSAIVATSSMQAEVLESQIGREVPLIVEPEKRDTFPAIALAATYLYSEKHISEDEIVAILPVDPYVDTAFFEKIKEMETVIEQTGAELALIGVTPTFPSSKYGYIVPEDNQTDSHIEVARFQEKPEEKQAESLIEQGALWNTGVFAFKLKTVLDILRNKNFPIKYHQLLHHYEDLPKISFDYEVVERLQRIVALSYDGYWKDLGTWNTLTEEMNHTQIGVGNISEDSTNTHLINELDIPVNILGISNAVVAVSPDGILISDKQASPRIKELLDKEEQRPMYEETKWGWYKIFDYTFDKDDIESLTRRIHINKGENLPFEYHRHRKETWIVVKGSGHLIKGSDIFEVDSGQVIDIPANTAHSIKAVTELEIVEIQYGSHLVESETEVISKNWVEIIKKCTNNEQNPAL</sequence>
<name>A0A419V8B5_9BACL</name>
<dbReference type="AlphaFoldDB" id="A0A419V8B5"/>
<dbReference type="Gene3D" id="2.60.120.10">
    <property type="entry name" value="Jelly Rolls"/>
    <property type="match status" value="1"/>
</dbReference>
<dbReference type="SUPFAM" id="SSF51182">
    <property type="entry name" value="RmlC-like cupins"/>
    <property type="match status" value="1"/>
</dbReference>
<keyword evidence="3" id="KW-0548">Nucleotidyltransferase</keyword>
<dbReference type="Pfam" id="PF01050">
    <property type="entry name" value="MannoseP_isomer"/>
    <property type="match status" value="1"/>
</dbReference>
<dbReference type="Proteomes" id="UP000285120">
    <property type="component" value="Unassembled WGS sequence"/>
</dbReference>
<dbReference type="Gene3D" id="3.90.550.10">
    <property type="entry name" value="Spore Coat Polysaccharide Biosynthesis Protein SpsA, Chain A"/>
    <property type="match status" value="1"/>
</dbReference>
<dbReference type="OrthoDB" id="9806359at2"/>
<dbReference type="GO" id="GO:0009298">
    <property type="term" value="P:GDP-mannose biosynthetic process"/>
    <property type="evidence" value="ECO:0007669"/>
    <property type="project" value="TreeGrafter"/>
</dbReference>
<dbReference type="RefSeq" id="WP_120191728.1">
    <property type="nucleotide sequence ID" value="NZ_RAPK01000006.1"/>
</dbReference>
<accession>A0A419V8B5</accession>
<feature type="domain" description="Nucleotidyl transferase" evidence="1">
    <location>
        <begin position="4"/>
        <end position="270"/>
    </location>
</feature>
<dbReference type="Pfam" id="PF00483">
    <property type="entry name" value="NTP_transferase"/>
    <property type="match status" value="1"/>
</dbReference>
<dbReference type="InterPro" id="IPR005835">
    <property type="entry name" value="NTP_transferase_dom"/>
</dbReference>
<dbReference type="PANTHER" id="PTHR46390:SF1">
    <property type="entry name" value="MANNOSE-1-PHOSPHATE GUANYLYLTRANSFERASE"/>
    <property type="match status" value="1"/>
</dbReference>
<dbReference type="SUPFAM" id="SSF53448">
    <property type="entry name" value="Nucleotide-diphospho-sugar transferases"/>
    <property type="match status" value="1"/>
</dbReference>
<dbReference type="CDD" id="cd02213">
    <property type="entry name" value="cupin_PMI_typeII_C"/>
    <property type="match status" value="1"/>
</dbReference>
<proteinExistence type="predicted"/>
<dbReference type="PANTHER" id="PTHR46390">
    <property type="entry name" value="MANNOSE-1-PHOSPHATE GUANYLYLTRANSFERASE"/>
    <property type="match status" value="1"/>
</dbReference>
<protein>
    <submittedName>
        <fullName evidence="3">Mannose-1-phosphate guanylyltransferase</fullName>
    </submittedName>
</protein>
<keyword evidence="4" id="KW-1185">Reference proteome</keyword>
<comment type="caution">
    <text evidence="3">The sequence shown here is derived from an EMBL/GenBank/DDBJ whole genome shotgun (WGS) entry which is preliminary data.</text>
</comment>
<organism evidence="3 4">
    <name type="scientific">Sinobaca qinghaiensis</name>
    <dbReference type="NCBI Taxonomy" id="342944"/>
    <lineage>
        <taxon>Bacteria</taxon>
        <taxon>Bacillati</taxon>
        <taxon>Bacillota</taxon>
        <taxon>Bacilli</taxon>
        <taxon>Bacillales</taxon>
        <taxon>Sporolactobacillaceae</taxon>
        <taxon>Sinobaca</taxon>
    </lineage>
</organism>
<evidence type="ECO:0000259" key="2">
    <source>
        <dbReference type="Pfam" id="PF01050"/>
    </source>
</evidence>
<gene>
    <name evidence="3" type="ORF">ATL39_0531</name>
</gene>
<evidence type="ECO:0000313" key="4">
    <source>
        <dbReference type="Proteomes" id="UP000285120"/>
    </source>
</evidence>
<dbReference type="GO" id="GO:0004475">
    <property type="term" value="F:mannose-1-phosphate guanylyltransferase (GTP) activity"/>
    <property type="evidence" value="ECO:0007669"/>
    <property type="project" value="TreeGrafter"/>
</dbReference>
<keyword evidence="3" id="KW-0808">Transferase</keyword>